<reference evidence="3 4" key="1">
    <citation type="submission" date="2024-01" db="EMBL/GenBank/DDBJ databases">
        <title>A draft genome for the cacao thread blight pathogen Marasmiellus scandens.</title>
        <authorList>
            <person name="Baruah I.K."/>
            <person name="Leung J."/>
            <person name="Bukari Y."/>
            <person name="Amoako-Attah I."/>
            <person name="Meinhardt L.W."/>
            <person name="Bailey B.A."/>
            <person name="Cohen S.P."/>
        </authorList>
    </citation>
    <scope>NUCLEOTIDE SEQUENCE [LARGE SCALE GENOMIC DNA]</scope>
    <source>
        <strain evidence="3 4">GH-19</strain>
    </source>
</reference>
<feature type="region of interest" description="Disordered" evidence="1">
    <location>
        <begin position="105"/>
        <end position="131"/>
    </location>
</feature>
<organism evidence="3 4">
    <name type="scientific">Marasmiellus scandens</name>
    <dbReference type="NCBI Taxonomy" id="2682957"/>
    <lineage>
        <taxon>Eukaryota</taxon>
        <taxon>Fungi</taxon>
        <taxon>Dikarya</taxon>
        <taxon>Basidiomycota</taxon>
        <taxon>Agaricomycotina</taxon>
        <taxon>Agaricomycetes</taxon>
        <taxon>Agaricomycetidae</taxon>
        <taxon>Agaricales</taxon>
        <taxon>Marasmiineae</taxon>
        <taxon>Omphalotaceae</taxon>
        <taxon>Marasmiellus</taxon>
    </lineage>
</organism>
<feature type="compositionally biased region" description="Low complexity" evidence="1">
    <location>
        <begin position="157"/>
        <end position="190"/>
    </location>
</feature>
<feature type="chain" id="PRO_5046459357" description="GPI anchored protein" evidence="2">
    <location>
        <begin position="22"/>
        <end position="215"/>
    </location>
</feature>
<evidence type="ECO:0000256" key="1">
    <source>
        <dbReference type="SAM" id="MobiDB-lite"/>
    </source>
</evidence>
<evidence type="ECO:0000313" key="3">
    <source>
        <dbReference type="EMBL" id="KAK7457832.1"/>
    </source>
</evidence>
<dbReference type="Proteomes" id="UP001498398">
    <property type="component" value="Unassembled WGS sequence"/>
</dbReference>
<sequence>MVRILTTVFVLLSILVISAQGAELRAAISSKQATSRSIIRGLMKRQSECDIGDALCDAGDTCCPIGGECCSDGNCCDTAARCVTGSNGVIGCCLIGETCTGPAPDPIDDGNGDTSGGFGDDTDTDTGSVDDNTFFTTQSRSTSRFADSETTSVFNAFTTSRPPASSPPAQTTKGPDTSTSTTGSNSLGTGDATKSRPAITFIIAGAVLLTAITWL</sequence>
<keyword evidence="4" id="KW-1185">Reference proteome</keyword>
<gene>
    <name evidence="3" type="ORF">VKT23_010176</name>
</gene>
<keyword evidence="2" id="KW-0732">Signal</keyword>
<evidence type="ECO:0000256" key="2">
    <source>
        <dbReference type="SAM" id="SignalP"/>
    </source>
</evidence>
<evidence type="ECO:0008006" key="5">
    <source>
        <dbReference type="Google" id="ProtNLM"/>
    </source>
</evidence>
<evidence type="ECO:0000313" key="4">
    <source>
        <dbReference type="Proteomes" id="UP001498398"/>
    </source>
</evidence>
<accession>A0ABR1JD83</accession>
<comment type="caution">
    <text evidence="3">The sequence shown here is derived from an EMBL/GenBank/DDBJ whole genome shotgun (WGS) entry which is preliminary data.</text>
</comment>
<feature type="region of interest" description="Disordered" evidence="1">
    <location>
        <begin position="157"/>
        <end position="192"/>
    </location>
</feature>
<feature type="signal peptide" evidence="2">
    <location>
        <begin position="1"/>
        <end position="21"/>
    </location>
</feature>
<proteinExistence type="predicted"/>
<protein>
    <recommendedName>
        <fullName evidence="5">GPI anchored protein</fullName>
    </recommendedName>
</protein>
<name>A0ABR1JD83_9AGAR</name>
<dbReference type="EMBL" id="JBANRG010000019">
    <property type="protein sequence ID" value="KAK7457832.1"/>
    <property type="molecule type" value="Genomic_DNA"/>
</dbReference>